<organism evidence="2 3">
    <name type="scientific">Rhizoclosmatium globosum</name>
    <dbReference type="NCBI Taxonomy" id="329046"/>
    <lineage>
        <taxon>Eukaryota</taxon>
        <taxon>Fungi</taxon>
        <taxon>Fungi incertae sedis</taxon>
        <taxon>Chytridiomycota</taxon>
        <taxon>Chytridiomycota incertae sedis</taxon>
        <taxon>Chytridiomycetes</taxon>
        <taxon>Chytridiales</taxon>
        <taxon>Chytriomycetaceae</taxon>
        <taxon>Rhizoclosmatium</taxon>
    </lineage>
</organism>
<evidence type="ECO:0000313" key="3">
    <source>
        <dbReference type="Proteomes" id="UP000193642"/>
    </source>
</evidence>
<gene>
    <name evidence="2" type="ORF">BCR33DRAFT_715264</name>
</gene>
<accession>A0A1Y2CIG3</accession>
<dbReference type="InterPro" id="IPR003673">
    <property type="entry name" value="CoA-Trfase_fam_III"/>
</dbReference>
<dbReference type="PANTHER" id="PTHR48228:SF5">
    <property type="entry name" value="ALPHA-METHYLACYL-COA RACEMASE"/>
    <property type="match status" value="1"/>
</dbReference>
<dbReference type="STRING" id="329046.A0A1Y2CIG3"/>
<dbReference type="EMBL" id="MCGO01000015">
    <property type="protein sequence ID" value="ORY46841.1"/>
    <property type="molecule type" value="Genomic_DNA"/>
</dbReference>
<dbReference type="PANTHER" id="PTHR48228">
    <property type="entry name" value="SUCCINYL-COA--D-CITRAMALATE COA-TRANSFERASE"/>
    <property type="match status" value="1"/>
</dbReference>
<dbReference type="InterPro" id="IPR023606">
    <property type="entry name" value="CoA-Trfase_III_dom_1_sf"/>
</dbReference>
<comment type="caution">
    <text evidence="2">The sequence shown here is derived from an EMBL/GenBank/DDBJ whole genome shotgun (WGS) entry which is preliminary data.</text>
</comment>
<proteinExistence type="inferred from homology"/>
<evidence type="ECO:0000313" key="2">
    <source>
        <dbReference type="EMBL" id="ORY46841.1"/>
    </source>
</evidence>
<dbReference type="Gene3D" id="3.30.1540.10">
    <property type="entry name" value="formyl-coa transferase, domain 3"/>
    <property type="match status" value="1"/>
</dbReference>
<dbReference type="Pfam" id="PF02515">
    <property type="entry name" value="CoA_transf_3"/>
    <property type="match status" value="1"/>
</dbReference>
<dbReference type="AlphaFoldDB" id="A0A1Y2CIG3"/>
<reference evidence="2 3" key="1">
    <citation type="submission" date="2016-07" db="EMBL/GenBank/DDBJ databases">
        <title>Pervasive Adenine N6-methylation of Active Genes in Fungi.</title>
        <authorList>
            <consortium name="DOE Joint Genome Institute"/>
            <person name="Mondo S.J."/>
            <person name="Dannebaum R.O."/>
            <person name="Kuo R.C."/>
            <person name="Labutti K."/>
            <person name="Haridas S."/>
            <person name="Kuo A."/>
            <person name="Salamov A."/>
            <person name="Ahrendt S.R."/>
            <person name="Lipzen A."/>
            <person name="Sullivan W."/>
            <person name="Andreopoulos W.B."/>
            <person name="Clum A."/>
            <person name="Lindquist E."/>
            <person name="Daum C."/>
            <person name="Ramamoorthy G.K."/>
            <person name="Gryganskyi A."/>
            <person name="Culley D."/>
            <person name="Magnuson J.K."/>
            <person name="James T.Y."/>
            <person name="O'Malley M.A."/>
            <person name="Stajich J.E."/>
            <person name="Spatafora J.W."/>
            <person name="Visel A."/>
            <person name="Grigoriev I.V."/>
        </authorList>
    </citation>
    <scope>NUCLEOTIDE SEQUENCE [LARGE SCALE GENOMIC DNA]</scope>
    <source>
        <strain evidence="2 3">JEL800</strain>
    </source>
</reference>
<protein>
    <submittedName>
        <fullName evidence="2">Alpha-methylacyl-CoA racemase</fullName>
    </submittedName>
</protein>
<dbReference type="Gene3D" id="3.40.50.10540">
    <property type="entry name" value="Crotonobetainyl-coa:carnitine coa-transferase, domain 1"/>
    <property type="match status" value="1"/>
</dbReference>
<name>A0A1Y2CIG3_9FUNG</name>
<sequence>MAPLSHIKVIEFAGLAPVPFAGMMLADWGANVIRIDRVGGGGIDVLSRGKKSIAINLRSPQGVQLALRLIRSSRILKLGPDEIFAINPRCIVARLTGYGQTGAYSKLAGHDINYIAVAGALAGLGRAGENPTPPANILGDFAGGGMFCVVGILMALLEREKSGKGQVVDAAMIDGAAYLSTFEVKMKQAGLWNAPRGQNMLDSGAPFYDTYKTKDGKYVSVGAIEPQFYKLLLRGLNLPVEEYASKQLDTDEWGSTKQLFSDIFQSKTRKEWETIFEGTDACVAPVLEWDEVLESRHFKDRCGEGFKFDDWNPAVAPRLSRTPALDVNGRKGPEVGEHSVEVLARNGLSPQGIEALVNGGIVYTHKDKSRL</sequence>
<dbReference type="InterPro" id="IPR044855">
    <property type="entry name" value="CoA-Trfase_III_dom3_sf"/>
</dbReference>
<dbReference type="Proteomes" id="UP000193642">
    <property type="component" value="Unassembled WGS sequence"/>
</dbReference>
<dbReference type="InterPro" id="IPR050509">
    <property type="entry name" value="CoA-transferase_III"/>
</dbReference>
<comment type="similarity">
    <text evidence="1">Belongs to the CoA-transferase III family.</text>
</comment>
<dbReference type="OrthoDB" id="16747at2759"/>
<keyword evidence="3" id="KW-1185">Reference proteome</keyword>
<dbReference type="SUPFAM" id="SSF89796">
    <property type="entry name" value="CoA-transferase family III (CaiB/BaiF)"/>
    <property type="match status" value="1"/>
</dbReference>
<evidence type="ECO:0000256" key="1">
    <source>
        <dbReference type="ARBA" id="ARBA00008383"/>
    </source>
</evidence>
<dbReference type="GO" id="GO:0003824">
    <property type="term" value="F:catalytic activity"/>
    <property type="evidence" value="ECO:0007669"/>
    <property type="project" value="InterPro"/>
</dbReference>